<evidence type="ECO:0000313" key="2">
    <source>
        <dbReference type="Proteomes" id="UP000091857"/>
    </source>
</evidence>
<reference evidence="2" key="1">
    <citation type="journal article" date="2016" name="Nat. Biotechnol.">
        <title>Sequencing wild and cultivated cassava and related species reveals extensive interspecific hybridization and genetic diversity.</title>
        <authorList>
            <person name="Bredeson J.V."/>
            <person name="Lyons J.B."/>
            <person name="Prochnik S.E."/>
            <person name="Wu G.A."/>
            <person name="Ha C.M."/>
            <person name="Edsinger-Gonzales E."/>
            <person name="Grimwood J."/>
            <person name="Schmutz J."/>
            <person name="Rabbi I.Y."/>
            <person name="Egesi C."/>
            <person name="Nauluvula P."/>
            <person name="Lebot V."/>
            <person name="Ndunguru J."/>
            <person name="Mkamilo G."/>
            <person name="Bart R.S."/>
            <person name="Setter T.L."/>
            <person name="Gleadow R.M."/>
            <person name="Kulakow P."/>
            <person name="Ferguson M.E."/>
            <person name="Rounsley S."/>
            <person name="Rokhsar D.S."/>
        </authorList>
    </citation>
    <scope>NUCLEOTIDE SEQUENCE [LARGE SCALE GENOMIC DNA]</scope>
    <source>
        <strain evidence="2">cv. AM560-2</strain>
    </source>
</reference>
<dbReference type="Proteomes" id="UP000091857">
    <property type="component" value="Chromosome 3"/>
</dbReference>
<organism evidence="1 2">
    <name type="scientific">Manihot esculenta</name>
    <name type="common">Cassava</name>
    <name type="synonym">Jatropha manihot</name>
    <dbReference type="NCBI Taxonomy" id="3983"/>
    <lineage>
        <taxon>Eukaryota</taxon>
        <taxon>Viridiplantae</taxon>
        <taxon>Streptophyta</taxon>
        <taxon>Embryophyta</taxon>
        <taxon>Tracheophyta</taxon>
        <taxon>Spermatophyta</taxon>
        <taxon>Magnoliopsida</taxon>
        <taxon>eudicotyledons</taxon>
        <taxon>Gunneridae</taxon>
        <taxon>Pentapetalae</taxon>
        <taxon>rosids</taxon>
        <taxon>fabids</taxon>
        <taxon>Malpighiales</taxon>
        <taxon>Euphorbiaceae</taxon>
        <taxon>Crotonoideae</taxon>
        <taxon>Manihoteae</taxon>
        <taxon>Manihot</taxon>
    </lineage>
</organism>
<name>A0ACB7HWC9_MANES</name>
<accession>A0ACB7HWC9</accession>
<comment type="caution">
    <text evidence="1">The sequence shown here is derived from an EMBL/GenBank/DDBJ whole genome shotgun (WGS) entry which is preliminary data.</text>
</comment>
<keyword evidence="2" id="KW-1185">Reference proteome</keyword>
<protein>
    <submittedName>
        <fullName evidence="1">Uncharacterized protein</fullName>
    </submittedName>
</protein>
<evidence type="ECO:0000313" key="1">
    <source>
        <dbReference type="EMBL" id="KAG8656962.1"/>
    </source>
</evidence>
<proteinExistence type="predicted"/>
<dbReference type="EMBL" id="CM004389">
    <property type="protein sequence ID" value="KAG8656962.1"/>
    <property type="molecule type" value="Genomic_DNA"/>
</dbReference>
<gene>
    <name evidence="1" type="ORF">MANES_03G026600v8</name>
</gene>
<sequence length="174" mass="18840">MEAHLKIQSIVAMGSTSLKLERAGAGYLIGSARNHNRLGLAPASRGLDSLGLRSCSRLLFIGPGASANFGGKKMAPEPKRRKLEPPPRRRTGFSPAEKKPVDATSVAAPQTHGVDYRIQQAKNFAVAQAQQEGCTANFRIFDSPFGNFLVPVIPTRAELAEFFSLFFLFLVCGH</sequence>